<sequence>MQINLNDPEDFTIENIKTLVASEDDTVNTQFRVTEDGILLLSRVTGNRNLDGIKFCLETNARGNGYVGKTAAQDDVWVRRVYKAIKDNWPDPVVPYIDNF</sequence>
<evidence type="ECO:0000313" key="1">
    <source>
        <dbReference type="EMBL" id="MBL6449060.1"/>
    </source>
</evidence>
<accession>A0A937KG64</accession>
<dbReference type="Proteomes" id="UP000614216">
    <property type="component" value="Unassembled WGS sequence"/>
</dbReference>
<keyword evidence="2" id="KW-1185">Reference proteome</keyword>
<gene>
    <name evidence="1" type="ORF">JMN32_22300</name>
</gene>
<reference evidence="1" key="1">
    <citation type="submission" date="2021-01" db="EMBL/GenBank/DDBJ databases">
        <title>Fulvivirga kasyanovii gen. nov., sp nov., a novel member of the phylum Bacteroidetes isolated from seawater in a mussel farm.</title>
        <authorList>
            <person name="Zhao L.-H."/>
            <person name="Wang Z.-J."/>
        </authorList>
    </citation>
    <scope>NUCLEOTIDE SEQUENCE</scope>
    <source>
        <strain evidence="1">29W222</strain>
    </source>
</reference>
<comment type="caution">
    <text evidence="1">The sequence shown here is derived from an EMBL/GenBank/DDBJ whole genome shotgun (WGS) entry which is preliminary data.</text>
</comment>
<dbReference type="EMBL" id="JAEUGD010000066">
    <property type="protein sequence ID" value="MBL6449060.1"/>
    <property type="molecule type" value="Genomic_DNA"/>
</dbReference>
<organism evidence="1 2">
    <name type="scientific">Fulvivirga marina</name>
    <dbReference type="NCBI Taxonomy" id="2494733"/>
    <lineage>
        <taxon>Bacteria</taxon>
        <taxon>Pseudomonadati</taxon>
        <taxon>Bacteroidota</taxon>
        <taxon>Cytophagia</taxon>
        <taxon>Cytophagales</taxon>
        <taxon>Fulvivirgaceae</taxon>
        <taxon>Fulvivirga</taxon>
    </lineage>
</organism>
<dbReference type="RefSeq" id="WP_202858592.1">
    <property type="nucleotide sequence ID" value="NZ_JAEUGD010000066.1"/>
</dbReference>
<dbReference type="AlphaFoldDB" id="A0A937KG64"/>
<name>A0A937KG64_9BACT</name>
<protein>
    <submittedName>
        <fullName evidence="1">Uncharacterized protein</fullName>
    </submittedName>
</protein>
<proteinExistence type="predicted"/>
<evidence type="ECO:0000313" key="2">
    <source>
        <dbReference type="Proteomes" id="UP000614216"/>
    </source>
</evidence>